<reference evidence="5 6" key="1">
    <citation type="submission" date="2021-01" db="EMBL/GenBank/DDBJ databases">
        <title>Biogeographic distribution of Paracoccus.</title>
        <authorList>
            <person name="Hollensteiner J."/>
            <person name="Leineberger J."/>
            <person name="Brinkhoff T."/>
            <person name="Daniel R."/>
        </authorList>
    </citation>
    <scope>NUCLEOTIDE SEQUENCE [LARGE SCALE GENOMIC DNA]</scope>
    <source>
        <strain evidence="5 6">KCTC 22803</strain>
    </source>
</reference>
<dbReference type="EMBL" id="CP067136">
    <property type="protein sequence ID" value="WCR05798.1"/>
    <property type="molecule type" value="Genomic_DNA"/>
</dbReference>
<dbReference type="Proteomes" id="UP001219349">
    <property type="component" value="Chromosome"/>
</dbReference>
<feature type="chain" id="PRO_5046841079" evidence="3">
    <location>
        <begin position="20"/>
        <end position="328"/>
    </location>
</feature>
<evidence type="ECO:0000313" key="6">
    <source>
        <dbReference type="Proteomes" id="UP001219349"/>
    </source>
</evidence>
<gene>
    <name evidence="5" type="ORF">JHX87_09635</name>
</gene>
<dbReference type="RefSeq" id="WP_271885335.1">
    <property type="nucleotide sequence ID" value="NZ_CP067136.1"/>
</dbReference>
<evidence type="ECO:0000313" key="5">
    <source>
        <dbReference type="EMBL" id="WCR05798.1"/>
    </source>
</evidence>
<accession>A0ABY7SGW8</accession>
<evidence type="ECO:0000259" key="4">
    <source>
        <dbReference type="Pfam" id="PF09375"/>
    </source>
</evidence>
<sequence>MKHLAACLAALTLATPIWADVDQALQRHILPGFEGFADAAQALQKTAAQDCRADAVAPAYQTTFDAWMTIADLRLGPSETGALSIAFWPDKRGFTQRSLSQFIADQDPAAFDPALYSQVSIAARGLFALEMLIFDPDFADYGPDSYSCALVRAVSVDLADQAVALDQAWQQDFAATLRSAGAPGNTTYLDQSEALRALYTQLLSGLEFTADQRLGRPMGTFQQPRPSRAEAWRSGRSLRNVLLSVDAAQALAHRLTDADLPETDAAAARIHALAERIDDPGFQNLTQPQARLHAEQVQQAVRAMQEAIEAEIGTPLGIAVGFNSQDGD</sequence>
<protein>
    <submittedName>
        <fullName evidence="5">Imelysin family protein</fullName>
    </submittedName>
</protein>
<dbReference type="CDD" id="cd14659">
    <property type="entry name" value="Imelysin-like_IPPA"/>
    <property type="match status" value="1"/>
</dbReference>
<feature type="domain" description="Imelysin-like" evidence="4">
    <location>
        <begin position="29"/>
        <end position="305"/>
    </location>
</feature>
<dbReference type="InterPro" id="IPR018976">
    <property type="entry name" value="Imelysin-like"/>
</dbReference>
<dbReference type="Pfam" id="PF09375">
    <property type="entry name" value="Peptidase_M75"/>
    <property type="match status" value="1"/>
</dbReference>
<comment type="subcellular location">
    <subcellularLocation>
        <location evidence="1">Cell envelope</location>
    </subcellularLocation>
</comment>
<keyword evidence="6" id="KW-1185">Reference proteome</keyword>
<name>A0ABY7SGW8_9RHOB</name>
<proteinExistence type="predicted"/>
<evidence type="ECO:0000256" key="3">
    <source>
        <dbReference type="SAM" id="SignalP"/>
    </source>
</evidence>
<evidence type="ECO:0000256" key="2">
    <source>
        <dbReference type="ARBA" id="ARBA00022729"/>
    </source>
</evidence>
<feature type="signal peptide" evidence="3">
    <location>
        <begin position="1"/>
        <end position="19"/>
    </location>
</feature>
<evidence type="ECO:0000256" key="1">
    <source>
        <dbReference type="ARBA" id="ARBA00004196"/>
    </source>
</evidence>
<dbReference type="InterPro" id="IPR038352">
    <property type="entry name" value="Imelysin_sf"/>
</dbReference>
<keyword evidence="2 3" id="KW-0732">Signal</keyword>
<dbReference type="Gene3D" id="1.20.1420.20">
    <property type="entry name" value="M75 peptidase, HXXE motif"/>
    <property type="match status" value="1"/>
</dbReference>
<organism evidence="5 6">
    <name type="scientific">Paracoccus fistulariae</name>
    <dbReference type="NCBI Taxonomy" id="658446"/>
    <lineage>
        <taxon>Bacteria</taxon>
        <taxon>Pseudomonadati</taxon>
        <taxon>Pseudomonadota</taxon>
        <taxon>Alphaproteobacteria</taxon>
        <taxon>Rhodobacterales</taxon>
        <taxon>Paracoccaceae</taxon>
        <taxon>Paracoccus</taxon>
    </lineage>
</organism>
<dbReference type="InterPro" id="IPR034984">
    <property type="entry name" value="Imelysin-like_IPPA"/>
</dbReference>